<dbReference type="InterPro" id="IPR001138">
    <property type="entry name" value="Zn2Cys6_DnaBD"/>
</dbReference>
<dbReference type="SMART" id="SM00066">
    <property type="entry name" value="GAL4"/>
    <property type="match status" value="1"/>
</dbReference>
<dbReference type="SMART" id="SM00906">
    <property type="entry name" value="Fungal_trans"/>
    <property type="match status" value="1"/>
</dbReference>
<evidence type="ECO:0000256" key="1">
    <source>
        <dbReference type="ARBA" id="ARBA00004123"/>
    </source>
</evidence>
<dbReference type="SUPFAM" id="SSF57701">
    <property type="entry name" value="Zn2/Cys6 DNA-binding domain"/>
    <property type="match status" value="1"/>
</dbReference>
<dbReference type="Gene3D" id="4.10.240.10">
    <property type="entry name" value="Zn(2)-C6 fungal-type DNA-binding domain"/>
    <property type="match status" value="1"/>
</dbReference>
<feature type="compositionally biased region" description="Basic and acidic residues" evidence="4">
    <location>
        <begin position="154"/>
        <end position="165"/>
    </location>
</feature>
<gene>
    <name evidence="6" type="ORF">PsYK624_091120</name>
</gene>
<dbReference type="GO" id="GO:0003677">
    <property type="term" value="F:DNA binding"/>
    <property type="evidence" value="ECO:0007669"/>
    <property type="project" value="InterPro"/>
</dbReference>
<dbReference type="InterPro" id="IPR036864">
    <property type="entry name" value="Zn2-C6_fun-type_DNA-bd_sf"/>
</dbReference>
<dbReference type="GO" id="GO:0005634">
    <property type="term" value="C:nucleus"/>
    <property type="evidence" value="ECO:0007669"/>
    <property type="project" value="UniProtKB-SubCell"/>
</dbReference>
<dbReference type="GO" id="GO:0006351">
    <property type="term" value="P:DNA-templated transcription"/>
    <property type="evidence" value="ECO:0007669"/>
    <property type="project" value="InterPro"/>
</dbReference>
<dbReference type="PANTHER" id="PTHR31001:SF87">
    <property type="entry name" value="COL-21"/>
    <property type="match status" value="1"/>
</dbReference>
<evidence type="ECO:0000259" key="5">
    <source>
        <dbReference type="PROSITE" id="PS50048"/>
    </source>
</evidence>
<feature type="domain" description="Zn(2)-C6 fungal-type" evidence="5">
    <location>
        <begin position="33"/>
        <end position="64"/>
    </location>
</feature>
<dbReference type="OrthoDB" id="3364175at2759"/>
<feature type="region of interest" description="Disordered" evidence="4">
    <location>
        <begin position="1"/>
        <end position="25"/>
    </location>
</feature>
<dbReference type="CDD" id="cd12148">
    <property type="entry name" value="fungal_TF_MHR"/>
    <property type="match status" value="1"/>
</dbReference>
<dbReference type="InterPro" id="IPR007219">
    <property type="entry name" value="XnlR_reg_dom"/>
</dbReference>
<evidence type="ECO:0000256" key="2">
    <source>
        <dbReference type="ARBA" id="ARBA00022723"/>
    </source>
</evidence>
<evidence type="ECO:0000256" key="3">
    <source>
        <dbReference type="ARBA" id="ARBA00023242"/>
    </source>
</evidence>
<reference evidence="6 7" key="1">
    <citation type="submission" date="2021-08" db="EMBL/GenBank/DDBJ databases">
        <title>Draft Genome Sequence of Phanerochaete sordida strain YK-624.</title>
        <authorList>
            <person name="Mori T."/>
            <person name="Dohra H."/>
            <person name="Suzuki T."/>
            <person name="Kawagishi H."/>
            <person name="Hirai H."/>
        </authorList>
    </citation>
    <scope>NUCLEOTIDE SEQUENCE [LARGE SCALE GENOMIC DNA]</scope>
    <source>
        <strain evidence="6 7">YK-624</strain>
    </source>
</reference>
<evidence type="ECO:0000313" key="6">
    <source>
        <dbReference type="EMBL" id="GJE92953.1"/>
    </source>
</evidence>
<dbReference type="Proteomes" id="UP000703269">
    <property type="component" value="Unassembled WGS sequence"/>
</dbReference>
<keyword evidence="2" id="KW-0479">Metal-binding</keyword>
<dbReference type="EMBL" id="BPQB01000029">
    <property type="protein sequence ID" value="GJE92953.1"/>
    <property type="molecule type" value="Genomic_DNA"/>
</dbReference>
<dbReference type="Pfam" id="PF04082">
    <property type="entry name" value="Fungal_trans"/>
    <property type="match status" value="1"/>
</dbReference>
<dbReference type="GO" id="GO:0008270">
    <property type="term" value="F:zinc ion binding"/>
    <property type="evidence" value="ECO:0007669"/>
    <property type="project" value="InterPro"/>
</dbReference>
<dbReference type="Pfam" id="PF00172">
    <property type="entry name" value="Zn_clus"/>
    <property type="match status" value="1"/>
</dbReference>
<sequence length="887" mass="97485">MEDESQANASGSDQASTSQGGKVKQTRRRQRLSCVECTKRRQRCDRQFPCGLCTTRGIPHLCRWEPIVVRPTPQRPPTAAISAAANSTIETLSARIAALEQALLQQQQQNAARDTNDGTSHSSSMSPPASSENEGTPDLAHDFVSPPASLEAGAEDREGGEEPRGPIDFKVQAAAVALAQLSLAPRTEYVGNGTVLCAIHKLGDPGSWRLPHPATMLTSPVSPIAPETAGHDRRTWEILSELGGLDGLAGASPIRRLVAKLPPRAVFDEILDAFFPERSWQFGIPERWFRAGCHRMWDHIALRCVPGCHGEGGCPGCREEINPHWLCFVFAVLALAPSPGNSLKDSGRYFMCSIMARRYVEDVLLVTPAYSTSEGSVNGGILTCISSSLHCMYLVDRGRISEAWKLAGSALRHAQALGMHRDPSWRKWEQMNAIDRELRITGWWLLIISDRIWSFVLGRPMMAPRGSYDVMATPNDLHTDGTSNKCAAYHRVFIVLTDLVYEASEKCMGTRPPPYATVLDLDRRFREWENALPEPLRWKKSGTPGVVLPTPCDRALRYQSTTLAGWYMCALMGIHRPYLMHAPPVLAPPGSGAAGTQSKMLLNPSRERCIEIALELTKIMCDFHDDLAPWRAPGRLNAETFSYMLFDGAVALAGALSQVPPHPRAAECLTLLDRAMGALERHAEQAQGSRDGEGEMANRAMVVLRALRRAGGWDRKDEEKGELVSFQDLLMQARRQQPQSVQPPLSDSSTDFFPSLGAQMGGAQQYTTGTSMFEAPAPDAPGGSFMPFFNSSYPPVSSPSMFTNSQPANQGQARSFAAMGLSSDFEMSFTNARPAMDQMRPIQSMLMPFNVLQGVQPDSQQHMEDLDLDWARLAGMESWYSGTTSNE</sequence>
<proteinExistence type="predicted"/>
<feature type="region of interest" description="Disordered" evidence="4">
    <location>
        <begin position="105"/>
        <end position="165"/>
    </location>
</feature>
<dbReference type="InterPro" id="IPR050613">
    <property type="entry name" value="Sec_Metabolite_Reg"/>
</dbReference>
<accession>A0A9P3LFR2</accession>
<evidence type="ECO:0000256" key="4">
    <source>
        <dbReference type="SAM" id="MobiDB-lite"/>
    </source>
</evidence>
<comment type="caution">
    <text evidence="6">The sequence shown here is derived from an EMBL/GenBank/DDBJ whole genome shotgun (WGS) entry which is preliminary data.</text>
</comment>
<keyword evidence="7" id="KW-1185">Reference proteome</keyword>
<dbReference type="PROSITE" id="PS00463">
    <property type="entry name" value="ZN2_CY6_FUNGAL_1"/>
    <property type="match status" value="1"/>
</dbReference>
<evidence type="ECO:0000313" key="7">
    <source>
        <dbReference type="Proteomes" id="UP000703269"/>
    </source>
</evidence>
<dbReference type="AlphaFoldDB" id="A0A9P3LFR2"/>
<protein>
    <submittedName>
        <fullName evidence="6">Zn(II)2Cys6 transcription factor</fullName>
    </submittedName>
</protein>
<dbReference type="PANTHER" id="PTHR31001">
    <property type="entry name" value="UNCHARACTERIZED TRANSCRIPTIONAL REGULATORY PROTEIN"/>
    <property type="match status" value="1"/>
</dbReference>
<feature type="compositionally biased region" description="Polar residues" evidence="4">
    <location>
        <begin position="1"/>
        <end position="20"/>
    </location>
</feature>
<keyword evidence="3" id="KW-0539">Nucleus</keyword>
<feature type="compositionally biased region" description="Low complexity" evidence="4">
    <location>
        <begin position="120"/>
        <end position="131"/>
    </location>
</feature>
<comment type="subcellular location">
    <subcellularLocation>
        <location evidence="1">Nucleus</location>
    </subcellularLocation>
</comment>
<name>A0A9P3LFR2_9APHY</name>
<dbReference type="GO" id="GO:0000981">
    <property type="term" value="F:DNA-binding transcription factor activity, RNA polymerase II-specific"/>
    <property type="evidence" value="ECO:0007669"/>
    <property type="project" value="InterPro"/>
</dbReference>
<dbReference type="PROSITE" id="PS50048">
    <property type="entry name" value="ZN2_CY6_FUNGAL_2"/>
    <property type="match status" value="1"/>
</dbReference>
<organism evidence="6 7">
    <name type="scientific">Phanerochaete sordida</name>
    <dbReference type="NCBI Taxonomy" id="48140"/>
    <lineage>
        <taxon>Eukaryota</taxon>
        <taxon>Fungi</taxon>
        <taxon>Dikarya</taxon>
        <taxon>Basidiomycota</taxon>
        <taxon>Agaricomycotina</taxon>
        <taxon>Agaricomycetes</taxon>
        <taxon>Polyporales</taxon>
        <taxon>Phanerochaetaceae</taxon>
        <taxon>Phanerochaete</taxon>
    </lineage>
</organism>